<keyword evidence="8 17" id="KW-0812">Transmembrane</keyword>
<name>A0A4R6QT71_9BURK</name>
<gene>
    <name evidence="19" type="ORF">DES47_1021120</name>
</gene>
<comment type="subcellular location">
    <subcellularLocation>
        <location evidence="2">Cell inner membrane</location>
        <topology evidence="2">Multi-pass membrane protein</topology>
    </subcellularLocation>
</comment>
<evidence type="ECO:0000313" key="20">
    <source>
        <dbReference type="Proteomes" id="UP000295361"/>
    </source>
</evidence>
<keyword evidence="12 17" id="KW-1133">Transmembrane helix</keyword>
<evidence type="ECO:0000256" key="11">
    <source>
        <dbReference type="ARBA" id="ARBA00022840"/>
    </source>
</evidence>
<dbReference type="SUPFAM" id="SSF55874">
    <property type="entry name" value="ATPase domain of HSP90 chaperone/DNA topoisomerase II/histidine kinase"/>
    <property type="match status" value="1"/>
</dbReference>
<dbReference type="EC" id="2.7.13.3" evidence="3"/>
<dbReference type="PANTHER" id="PTHR43065:SF46">
    <property type="entry name" value="C4-DICARBOXYLATE TRANSPORT SENSOR PROTEIN DCTB"/>
    <property type="match status" value="1"/>
</dbReference>
<feature type="transmembrane region" description="Helical" evidence="17">
    <location>
        <begin position="330"/>
        <end position="351"/>
    </location>
</feature>
<evidence type="ECO:0000256" key="4">
    <source>
        <dbReference type="ARBA" id="ARBA00022475"/>
    </source>
</evidence>
<dbReference type="PANTHER" id="PTHR43065">
    <property type="entry name" value="SENSOR HISTIDINE KINASE"/>
    <property type="match status" value="1"/>
</dbReference>
<evidence type="ECO:0000256" key="14">
    <source>
        <dbReference type="ARBA" id="ARBA00023136"/>
    </source>
</evidence>
<feature type="transmembrane region" description="Helical" evidence="17">
    <location>
        <begin position="36"/>
        <end position="55"/>
    </location>
</feature>
<dbReference type="InterPro" id="IPR003661">
    <property type="entry name" value="HisK_dim/P_dom"/>
</dbReference>
<dbReference type="GO" id="GO:0005524">
    <property type="term" value="F:ATP binding"/>
    <property type="evidence" value="ECO:0007669"/>
    <property type="project" value="UniProtKB-KW"/>
</dbReference>
<dbReference type="RefSeq" id="WP_133700747.1">
    <property type="nucleotide sequence ID" value="NZ_SNXS01000002.1"/>
</dbReference>
<evidence type="ECO:0000256" key="8">
    <source>
        <dbReference type="ARBA" id="ARBA00022692"/>
    </source>
</evidence>
<dbReference type="AlphaFoldDB" id="A0A4R6QT71"/>
<dbReference type="EMBL" id="SNXS01000002">
    <property type="protein sequence ID" value="TDP73358.1"/>
    <property type="molecule type" value="Genomic_DNA"/>
</dbReference>
<keyword evidence="11" id="KW-0067">ATP-binding</keyword>
<comment type="catalytic activity">
    <reaction evidence="1">
        <text>ATP + protein L-histidine = ADP + protein N-phospho-L-histidine.</text>
        <dbReference type="EC" id="2.7.13.3"/>
    </reaction>
</comment>
<dbReference type="InterPro" id="IPR004358">
    <property type="entry name" value="Sig_transdc_His_kin-like_C"/>
</dbReference>
<dbReference type="CDD" id="cd00082">
    <property type="entry name" value="HisKA"/>
    <property type="match status" value="1"/>
</dbReference>
<evidence type="ECO:0000256" key="6">
    <source>
        <dbReference type="ARBA" id="ARBA00022553"/>
    </source>
</evidence>
<sequence length="639" mass="69825">MSPPNPVQPAPLSASLRQLLLLLVRRLAQRLSRPSFVAYLSLGLFALGMLSGYRWSERTGMAQLAAVASERLELYAATLEAEMARHAYLPSLIAIDTDVLAMLQAPEDPRLRQQAGLRLARINARAGAIMSYITDDQGQVLAVSQTGTKPVADASTRRQAMSFGDNPGHFFAANAANGSVDFFLVQPLHRGGRRVGLIVVKLNLGPLEATWVDLGLRSQAEKLMVVDENDVVIMSSVPGWKYHLLGQADSARRAELQATGRYAGGTLQPLGADTEPIPQLDASLVRLPITEPGQPRPGSWLLAQERAVVPLGLRLVTLSDPAEVWKQARYSAWGGGAFGAFVGMLALYLVSRQRALRQLFRAQNELQRAHGQLERLVDERTGELRNTNEELKRQIAQRLQAEDELMQAGKLAALGQLSAGISHEINQPLTALRALSRNSLQLLEHGRHASVAENLRAIDDMVERMGRITRQLKNFARKAEPTHGPVSLAAAVQAAQQLLEHRLQAEQVEFSAEIDGHLRVRCESYRLEQVLVNLAANALDAMRDATLKQLSISAAVEGERVWVRVTDSGCGLDDAQLARLFEPFFTTKPAGEGLGLGLVISSKIVHEFGGTLRGRRAEDGTGMTFEFDLALAQEDDPHV</sequence>
<keyword evidence="6" id="KW-0597">Phosphoprotein</keyword>
<dbReference type="InParanoid" id="A0A4R6QT71"/>
<proteinExistence type="predicted"/>
<evidence type="ECO:0000259" key="18">
    <source>
        <dbReference type="PROSITE" id="PS50109"/>
    </source>
</evidence>
<dbReference type="GO" id="GO:0000155">
    <property type="term" value="F:phosphorelay sensor kinase activity"/>
    <property type="evidence" value="ECO:0007669"/>
    <property type="project" value="InterPro"/>
</dbReference>
<keyword evidence="4" id="KW-1003">Cell membrane</keyword>
<evidence type="ECO:0000256" key="7">
    <source>
        <dbReference type="ARBA" id="ARBA00022679"/>
    </source>
</evidence>
<dbReference type="Gene3D" id="3.30.565.10">
    <property type="entry name" value="Histidine kinase-like ATPase, C-terminal domain"/>
    <property type="match status" value="1"/>
</dbReference>
<evidence type="ECO:0000256" key="13">
    <source>
        <dbReference type="ARBA" id="ARBA00023012"/>
    </source>
</evidence>
<dbReference type="PRINTS" id="PR00344">
    <property type="entry name" value="BCTRLSENSOR"/>
</dbReference>
<dbReference type="Proteomes" id="UP000295361">
    <property type="component" value="Unassembled WGS sequence"/>
</dbReference>
<evidence type="ECO:0000256" key="1">
    <source>
        <dbReference type="ARBA" id="ARBA00000085"/>
    </source>
</evidence>
<dbReference type="PROSITE" id="PS50109">
    <property type="entry name" value="HIS_KIN"/>
    <property type="match status" value="1"/>
</dbReference>
<keyword evidence="14 17" id="KW-0472">Membrane</keyword>
<evidence type="ECO:0000256" key="17">
    <source>
        <dbReference type="SAM" id="Phobius"/>
    </source>
</evidence>
<evidence type="ECO:0000256" key="9">
    <source>
        <dbReference type="ARBA" id="ARBA00022741"/>
    </source>
</evidence>
<dbReference type="SMART" id="SM00388">
    <property type="entry name" value="HisKA"/>
    <property type="match status" value="1"/>
</dbReference>
<dbReference type="Pfam" id="PF02518">
    <property type="entry name" value="HATPase_c"/>
    <property type="match status" value="1"/>
</dbReference>
<dbReference type="GO" id="GO:0005886">
    <property type="term" value="C:plasma membrane"/>
    <property type="evidence" value="ECO:0007669"/>
    <property type="project" value="UniProtKB-SubCell"/>
</dbReference>
<dbReference type="SMART" id="SM00387">
    <property type="entry name" value="HATPase_c"/>
    <property type="match status" value="1"/>
</dbReference>
<keyword evidence="9" id="KW-0547">Nucleotide-binding</keyword>
<evidence type="ECO:0000256" key="10">
    <source>
        <dbReference type="ARBA" id="ARBA00022777"/>
    </source>
</evidence>
<evidence type="ECO:0000256" key="16">
    <source>
        <dbReference type="SAM" id="Coils"/>
    </source>
</evidence>
<evidence type="ECO:0000256" key="12">
    <source>
        <dbReference type="ARBA" id="ARBA00022989"/>
    </source>
</evidence>
<keyword evidence="16" id="KW-0175">Coiled coil</keyword>
<dbReference type="InterPro" id="IPR005467">
    <property type="entry name" value="His_kinase_dom"/>
</dbReference>
<keyword evidence="13" id="KW-0902">Two-component regulatory system</keyword>
<organism evidence="19 20">
    <name type="scientific">Roseateles toxinivorans</name>
    <dbReference type="NCBI Taxonomy" id="270368"/>
    <lineage>
        <taxon>Bacteria</taxon>
        <taxon>Pseudomonadati</taxon>
        <taxon>Pseudomonadota</taxon>
        <taxon>Betaproteobacteria</taxon>
        <taxon>Burkholderiales</taxon>
        <taxon>Sphaerotilaceae</taxon>
        <taxon>Roseateles</taxon>
    </lineage>
</organism>
<accession>A0A4R6QT71</accession>
<keyword evidence="10 19" id="KW-0418">Kinase</keyword>
<evidence type="ECO:0000256" key="2">
    <source>
        <dbReference type="ARBA" id="ARBA00004429"/>
    </source>
</evidence>
<dbReference type="InterPro" id="IPR003594">
    <property type="entry name" value="HATPase_dom"/>
</dbReference>
<dbReference type="OrthoDB" id="9772100at2"/>
<dbReference type="Pfam" id="PF00512">
    <property type="entry name" value="HisKA"/>
    <property type="match status" value="1"/>
</dbReference>
<keyword evidence="7" id="KW-0808">Transferase</keyword>
<evidence type="ECO:0000256" key="15">
    <source>
        <dbReference type="ARBA" id="ARBA00073143"/>
    </source>
</evidence>
<dbReference type="Gene3D" id="3.30.450.20">
    <property type="entry name" value="PAS domain"/>
    <property type="match status" value="2"/>
</dbReference>
<dbReference type="FunFam" id="1.10.287.130:FF:000049">
    <property type="entry name" value="C4-dicarboxylate transport sensor protein DctB"/>
    <property type="match status" value="1"/>
</dbReference>
<keyword evidence="20" id="KW-1185">Reference proteome</keyword>
<dbReference type="PIRSF" id="PIRSF036431">
    <property type="entry name" value="STHK_DctB"/>
    <property type="match status" value="1"/>
</dbReference>
<dbReference type="InterPro" id="IPR036890">
    <property type="entry name" value="HATPase_C_sf"/>
</dbReference>
<dbReference type="Gene3D" id="1.10.287.130">
    <property type="match status" value="1"/>
</dbReference>
<dbReference type="SUPFAM" id="SSF47384">
    <property type="entry name" value="Homodimeric domain of signal transducing histidine kinase"/>
    <property type="match status" value="1"/>
</dbReference>
<comment type="caution">
    <text evidence="19">The sequence shown here is derived from an EMBL/GenBank/DDBJ whole genome shotgun (WGS) entry which is preliminary data.</text>
</comment>
<evidence type="ECO:0000313" key="19">
    <source>
        <dbReference type="EMBL" id="TDP73358.1"/>
    </source>
</evidence>
<reference evidence="19 20" key="1">
    <citation type="submission" date="2019-03" db="EMBL/GenBank/DDBJ databases">
        <title>Genomic Encyclopedia of Type Strains, Phase IV (KMG-IV): sequencing the most valuable type-strain genomes for metagenomic binning, comparative biology and taxonomic classification.</title>
        <authorList>
            <person name="Goeker M."/>
        </authorList>
    </citation>
    <scope>NUCLEOTIDE SEQUENCE [LARGE SCALE GENOMIC DNA]</scope>
    <source>
        <strain evidence="19 20">DSM 16998</strain>
    </source>
</reference>
<feature type="domain" description="Histidine kinase" evidence="18">
    <location>
        <begin position="420"/>
        <end position="633"/>
    </location>
</feature>
<feature type="coiled-coil region" evidence="16">
    <location>
        <begin position="352"/>
        <end position="408"/>
    </location>
</feature>
<keyword evidence="5" id="KW-0997">Cell inner membrane</keyword>
<evidence type="ECO:0000256" key="5">
    <source>
        <dbReference type="ARBA" id="ARBA00022519"/>
    </source>
</evidence>
<dbReference type="InterPro" id="IPR017055">
    <property type="entry name" value="Sig_transdc_His_kinase_DctB"/>
</dbReference>
<evidence type="ECO:0000256" key="3">
    <source>
        <dbReference type="ARBA" id="ARBA00012438"/>
    </source>
</evidence>
<dbReference type="InterPro" id="IPR036097">
    <property type="entry name" value="HisK_dim/P_sf"/>
</dbReference>
<protein>
    <recommendedName>
        <fullName evidence="15">C4-dicarboxylate transport sensor protein DctB</fullName>
        <ecNumber evidence="3">2.7.13.3</ecNumber>
    </recommendedName>
</protein>